<organism evidence="1 2">
    <name type="scientific">Mizuhopecten yessoensis</name>
    <name type="common">Japanese scallop</name>
    <name type="synonym">Patinopecten yessoensis</name>
    <dbReference type="NCBI Taxonomy" id="6573"/>
    <lineage>
        <taxon>Eukaryota</taxon>
        <taxon>Metazoa</taxon>
        <taxon>Spiralia</taxon>
        <taxon>Lophotrochozoa</taxon>
        <taxon>Mollusca</taxon>
        <taxon>Bivalvia</taxon>
        <taxon>Autobranchia</taxon>
        <taxon>Pteriomorphia</taxon>
        <taxon>Pectinida</taxon>
        <taxon>Pectinoidea</taxon>
        <taxon>Pectinidae</taxon>
        <taxon>Mizuhopecten</taxon>
    </lineage>
</organism>
<gene>
    <name evidence="1" type="ORF">KP79_PYT02712</name>
</gene>
<reference evidence="1 2" key="1">
    <citation type="journal article" date="2017" name="Nat. Ecol. Evol.">
        <title>Scallop genome provides insights into evolution of bilaterian karyotype and development.</title>
        <authorList>
            <person name="Wang S."/>
            <person name="Zhang J."/>
            <person name="Jiao W."/>
            <person name="Li J."/>
            <person name="Xun X."/>
            <person name="Sun Y."/>
            <person name="Guo X."/>
            <person name="Huan P."/>
            <person name="Dong B."/>
            <person name="Zhang L."/>
            <person name="Hu X."/>
            <person name="Sun X."/>
            <person name="Wang J."/>
            <person name="Zhao C."/>
            <person name="Wang Y."/>
            <person name="Wang D."/>
            <person name="Huang X."/>
            <person name="Wang R."/>
            <person name="Lv J."/>
            <person name="Li Y."/>
            <person name="Zhang Z."/>
            <person name="Liu B."/>
            <person name="Lu W."/>
            <person name="Hui Y."/>
            <person name="Liang J."/>
            <person name="Zhou Z."/>
            <person name="Hou R."/>
            <person name="Li X."/>
            <person name="Liu Y."/>
            <person name="Li H."/>
            <person name="Ning X."/>
            <person name="Lin Y."/>
            <person name="Zhao L."/>
            <person name="Xing Q."/>
            <person name="Dou J."/>
            <person name="Li Y."/>
            <person name="Mao J."/>
            <person name="Guo H."/>
            <person name="Dou H."/>
            <person name="Li T."/>
            <person name="Mu C."/>
            <person name="Jiang W."/>
            <person name="Fu Q."/>
            <person name="Fu X."/>
            <person name="Miao Y."/>
            <person name="Liu J."/>
            <person name="Yu Q."/>
            <person name="Li R."/>
            <person name="Liao H."/>
            <person name="Li X."/>
            <person name="Kong Y."/>
            <person name="Jiang Z."/>
            <person name="Chourrout D."/>
            <person name="Li R."/>
            <person name="Bao Z."/>
        </authorList>
    </citation>
    <scope>NUCLEOTIDE SEQUENCE [LARGE SCALE GENOMIC DNA]</scope>
    <source>
        <strain evidence="1 2">PY_sf001</strain>
    </source>
</reference>
<accession>A0A210PK59</accession>
<protein>
    <submittedName>
        <fullName evidence="1">Uncharacterized protein</fullName>
    </submittedName>
</protein>
<keyword evidence="2" id="KW-1185">Reference proteome</keyword>
<dbReference type="Proteomes" id="UP000242188">
    <property type="component" value="Unassembled WGS sequence"/>
</dbReference>
<dbReference type="AlphaFoldDB" id="A0A210PK59"/>
<proteinExistence type="predicted"/>
<evidence type="ECO:0000313" key="2">
    <source>
        <dbReference type="Proteomes" id="UP000242188"/>
    </source>
</evidence>
<dbReference type="OrthoDB" id="10436576at2759"/>
<dbReference type="EMBL" id="NEDP02075875">
    <property type="protein sequence ID" value="OWF36881.1"/>
    <property type="molecule type" value="Genomic_DNA"/>
</dbReference>
<sequence>MFRRKVHGQHQQILLDVLKTFCQLKWMCLSITKIVNPSIWETLVCPQTKQEMIFRQDIETAQTIKGIGITPGTGTLGIRRKAICLLSKSQSDFDEVFTYQYSVICLRRLAAEQVSQDHYAMDNKTKYKSLRKCKNWMIHGASMGTELLHLATFHFLIGNFIKSLEMCKQVMQLASCFIGHEVGREEREKLVRHKYSQSAGHTSERLQKIYTNFITLSCKDLYLPHLCLEMTNEHRLLDIPPLPYAIFLSFLCCHELRDTRGRDAALRNMVDVQYDENQGGHKYWIVDTLLGICYEILGDSRMAIRAYWNSAQRKSYLSYFCTNHAIKRIAIVYLCMHASQKFNRG</sequence>
<name>A0A210PK59_MIZYE</name>
<comment type="caution">
    <text evidence="1">The sequence shown here is derived from an EMBL/GenBank/DDBJ whole genome shotgun (WGS) entry which is preliminary data.</text>
</comment>
<evidence type="ECO:0000313" key="1">
    <source>
        <dbReference type="EMBL" id="OWF36881.1"/>
    </source>
</evidence>